<keyword evidence="4 7" id="KW-0747">Spliceosome</keyword>
<reference evidence="10" key="1">
    <citation type="submission" date="2011-02" db="EMBL/GenBank/DDBJ databases">
        <authorList>
            <person name="Aslett M."/>
        </authorList>
    </citation>
    <scope>NUCLEOTIDE SEQUENCE</scope>
    <source>
        <strain evidence="10">Liverpool</strain>
    </source>
</reference>
<dbReference type="GO" id="GO:0005524">
    <property type="term" value="F:ATP binding"/>
    <property type="evidence" value="ECO:0007669"/>
    <property type="project" value="InterPro"/>
</dbReference>
<reference evidence="10" key="2">
    <citation type="submission" date="2011-03" db="EMBL/GenBank/DDBJ databases">
        <title>Comparative genomics and transcriptomics of Neospora caninum and Toxoplasma gondii.</title>
        <authorList>
            <person name="Reid A.J."/>
            <person name="Sohal A."/>
            <person name="Harris D."/>
            <person name="Quail M."/>
            <person name="Sanders M."/>
            <person name="Berriman M."/>
            <person name="Wastling J.M."/>
            <person name="Pain A."/>
        </authorList>
    </citation>
    <scope>NUCLEOTIDE SEQUENCE</scope>
    <source>
        <strain evidence="10">Liverpool</strain>
    </source>
</reference>
<keyword evidence="12" id="KW-1185">Reference proteome</keyword>
<comment type="function">
    <text evidence="7">Required for pre-mRNA splicing.</text>
</comment>
<dbReference type="InParanoid" id="F0VM92"/>
<feature type="compositionally biased region" description="Basic and acidic residues" evidence="8">
    <location>
        <begin position="314"/>
        <end position="324"/>
    </location>
</feature>
<dbReference type="GO" id="GO:0000398">
    <property type="term" value="P:mRNA splicing, via spliceosome"/>
    <property type="evidence" value="ECO:0007669"/>
    <property type="project" value="UniProtKB-UniRule"/>
</dbReference>
<comment type="subcellular location">
    <subcellularLocation>
        <location evidence="1 7">Nucleus</location>
    </subcellularLocation>
</comment>
<evidence type="ECO:0000256" key="7">
    <source>
        <dbReference type="RuleBase" id="RU367025"/>
    </source>
</evidence>
<feature type="compositionally biased region" description="Basic and acidic residues" evidence="8">
    <location>
        <begin position="254"/>
        <end position="300"/>
    </location>
</feature>
<feature type="compositionally biased region" description="Basic and acidic residues" evidence="8">
    <location>
        <begin position="388"/>
        <end position="399"/>
    </location>
</feature>
<evidence type="ECO:0000256" key="3">
    <source>
        <dbReference type="ARBA" id="ARBA00022664"/>
    </source>
</evidence>
<keyword evidence="3 7" id="KW-0507">mRNA processing</keyword>
<dbReference type="PROSITE" id="PS50045">
    <property type="entry name" value="SIGMA54_INTERACT_4"/>
    <property type="match status" value="1"/>
</dbReference>
<comment type="similarity">
    <text evidence="2 7">Belongs to the PRP38 family.</text>
</comment>
<evidence type="ECO:0000256" key="1">
    <source>
        <dbReference type="ARBA" id="ARBA00004123"/>
    </source>
</evidence>
<evidence type="ECO:0000256" key="4">
    <source>
        <dbReference type="ARBA" id="ARBA00022728"/>
    </source>
</evidence>
<gene>
    <name evidence="11" type="ORF">BN1204_048000</name>
    <name evidence="10" type="ORF">NCLIV_048000</name>
</gene>
<feature type="compositionally biased region" description="Basic and acidic residues" evidence="8">
    <location>
        <begin position="352"/>
        <end position="377"/>
    </location>
</feature>
<dbReference type="RefSeq" id="XP_003884400.1">
    <property type="nucleotide sequence ID" value="XM_003884351.1"/>
</dbReference>
<dbReference type="GO" id="GO:0006355">
    <property type="term" value="P:regulation of DNA-templated transcription"/>
    <property type="evidence" value="ECO:0007669"/>
    <property type="project" value="InterPro"/>
</dbReference>
<feature type="region of interest" description="Disordered" evidence="8">
    <location>
        <begin position="254"/>
        <end position="516"/>
    </location>
</feature>
<evidence type="ECO:0000256" key="8">
    <source>
        <dbReference type="SAM" id="MobiDB-lite"/>
    </source>
</evidence>
<accession>F0VM92</accession>
<evidence type="ECO:0000256" key="2">
    <source>
        <dbReference type="ARBA" id="ARBA00006164"/>
    </source>
</evidence>
<dbReference type="GO" id="GO:0005681">
    <property type="term" value="C:spliceosomal complex"/>
    <property type="evidence" value="ECO:0007669"/>
    <property type="project" value="UniProtKB-KW"/>
</dbReference>
<sequence>MANRTDPLAQQVHGCNPQTLVSRIIRRKIYESVYWKEQCFALTAETVLEPCVALTYVGGTYGGKRQPAPFLCLVLKLLQIQPETEVVLEFIKQEQFKYLRAVGAFYLRLVGRASEVYTHLEPLLADYRKLRFRLPDGKFAIVCMDEFVDDCLRKTNFLDVDLPVLPKREVLENEGDLPPTRLTALEHDVEVYAPAGVAGGEGVSERDQQLWLLQKEQLREEQKKLQRRVLQQRMKQKQQEQEQLLLQQVRELEIENGGPDRGDKEKQRSDDAGDGWWKEKKEPGDKERDRERGEGADGVRRQKRRNERDEGEEEREKREREWHLSGRAHGPRGYEGRGHRTRVGSRSPTPVIKREKDDRREDERRRRSRREEEDAERRRRRHREEEEERQRRRDRRRWEEEEERERRRRDRREERDEDEGGDRGKRRRFEDEKEENRRERRDDDDRYRRSVKHEKERDEEERRRHTRDGERRGDRNRPDKGDAERAEDGAKGPAFSFGKESRDRKKGNDDSLSVQEWDALRAQLGLKPLKK</sequence>
<dbReference type="EMBL" id="FR823391">
    <property type="protein sequence ID" value="CBZ54370.1"/>
    <property type="molecule type" value="Genomic_DNA"/>
</dbReference>
<feature type="compositionally biased region" description="Basic and acidic residues" evidence="8">
    <location>
        <begin position="499"/>
        <end position="509"/>
    </location>
</feature>
<dbReference type="Proteomes" id="UP000007494">
    <property type="component" value="Chromosome X"/>
</dbReference>
<proteinExistence type="inferred from homology"/>
<dbReference type="eggNOG" id="KOG2889">
    <property type="taxonomic scope" value="Eukaryota"/>
</dbReference>
<evidence type="ECO:0000313" key="12">
    <source>
        <dbReference type="Proteomes" id="UP000007494"/>
    </source>
</evidence>
<dbReference type="Pfam" id="PF03371">
    <property type="entry name" value="PRP38"/>
    <property type="match status" value="1"/>
</dbReference>
<evidence type="ECO:0000313" key="11">
    <source>
        <dbReference type="EMBL" id="CEL69076.1"/>
    </source>
</evidence>
<dbReference type="GeneID" id="13442301"/>
<dbReference type="VEuPathDB" id="ToxoDB:NCLIV_048000"/>
<feature type="domain" description="Sigma-54 factor interaction" evidence="9">
    <location>
        <begin position="1"/>
        <end position="179"/>
    </location>
</feature>
<keyword evidence="5 7" id="KW-0508">mRNA splicing</keyword>
<dbReference type="AlphaFoldDB" id="F0VM92"/>
<evidence type="ECO:0000313" key="10">
    <source>
        <dbReference type="EMBL" id="CBZ54370.1"/>
    </source>
</evidence>
<dbReference type="EMBL" id="LN714485">
    <property type="protein sequence ID" value="CEL69076.1"/>
    <property type="molecule type" value="Genomic_DNA"/>
</dbReference>
<dbReference type="OMA" id="HTYWKEQ"/>
<dbReference type="InterPro" id="IPR002078">
    <property type="entry name" value="Sigma_54_int"/>
</dbReference>
<keyword evidence="6 7" id="KW-0539">Nucleus</keyword>
<evidence type="ECO:0000256" key="6">
    <source>
        <dbReference type="ARBA" id="ARBA00023242"/>
    </source>
</evidence>
<evidence type="ECO:0000259" key="9">
    <source>
        <dbReference type="PROSITE" id="PS50045"/>
    </source>
</evidence>
<reference evidence="11" key="4">
    <citation type="journal article" date="2015" name="PLoS ONE">
        <title>Comprehensive Evaluation of Toxoplasma gondii VEG and Neospora caninum LIV Genomes with Tachyzoite Stage Transcriptome and Proteome Defines Novel Transcript Features.</title>
        <authorList>
            <person name="Ramaprasad A."/>
            <person name="Mourier T."/>
            <person name="Naeem R."/>
            <person name="Malas T.B."/>
            <person name="Moussa E."/>
            <person name="Panigrahi A."/>
            <person name="Vermont S.J."/>
            <person name="Otto T.D."/>
            <person name="Wastling J."/>
            <person name="Pain A."/>
        </authorList>
    </citation>
    <scope>NUCLEOTIDE SEQUENCE</scope>
    <source>
        <strain evidence="11">Liverpool</strain>
    </source>
</reference>
<name>F0VM92_NEOCL</name>
<dbReference type="OrthoDB" id="190958at2759"/>
<feature type="compositionally biased region" description="Basic and acidic residues" evidence="8">
    <location>
        <begin position="428"/>
        <end position="490"/>
    </location>
</feature>
<organism evidence="10 12">
    <name type="scientific">Neospora caninum (strain Liverpool)</name>
    <dbReference type="NCBI Taxonomy" id="572307"/>
    <lineage>
        <taxon>Eukaryota</taxon>
        <taxon>Sar</taxon>
        <taxon>Alveolata</taxon>
        <taxon>Apicomplexa</taxon>
        <taxon>Conoidasida</taxon>
        <taxon>Coccidia</taxon>
        <taxon>Eucoccidiorida</taxon>
        <taxon>Eimeriorina</taxon>
        <taxon>Sarcocystidae</taxon>
        <taxon>Neospora</taxon>
    </lineage>
</organism>
<reference evidence="12" key="3">
    <citation type="journal article" date="2012" name="PLoS Pathog.">
        <title>Comparative genomics of the apicomplexan parasites Toxoplasma gondii and Neospora caninum: Coccidia differing in host range and transmission strategy.</title>
        <authorList>
            <person name="Reid A.J."/>
            <person name="Vermont S.J."/>
            <person name="Cotton J.A."/>
            <person name="Harris D."/>
            <person name="Hill-Cawthorne G.A."/>
            <person name="Konen-Waisman S."/>
            <person name="Latham S.M."/>
            <person name="Mourier T."/>
            <person name="Norton R."/>
            <person name="Quail M.A."/>
            <person name="Sanders M."/>
            <person name="Shanmugam D."/>
            <person name="Sohal A."/>
            <person name="Wasmuth J.D."/>
            <person name="Brunk B."/>
            <person name="Grigg M.E."/>
            <person name="Howard J.C."/>
            <person name="Parkinson J."/>
            <person name="Roos D.S."/>
            <person name="Trees A.J."/>
            <person name="Berriman M."/>
            <person name="Pain A."/>
            <person name="Wastling J.M."/>
        </authorList>
    </citation>
    <scope>NUCLEOTIDE SEQUENCE [LARGE SCALE GENOMIC DNA]</scope>
    <source>
        <strain evidence="12">Liverpool</strain>
    </source>
</reference>
<dbReference type="PANTHER" id="PTHR23142">
    <property type="entry name" value="PRE-MRNA-SPLICING FACTOR 38A-RELATED"/>
    <property type="match status" value="1"/>
</dbReference>
<dbReference type="InterPro" id="IPR005037">
    <property type="entry name" value="PRP38"/>
</dbReference>
<protein>
    <recommendedName>
        <fullName evidence="7">Pre-mRNA-splicing factor 38</fullName>
    </recommendedName>
</protein>
<evidence type="ECO:0000256" key="5">
    <source>
        <dbReference type="ARBA" id="ARBA00023187"/>
    </source>
</evidence>